<evidence type="ECO:0000256" key="2">
    <source>
        <dbReference type="ARBA" id="ARBA00023125"/>
    </source>
</evidence>
<dbReference type="Gene3D" id="1.10.357.10">
    <property type="entry name" value="Tetracycline Repressor, domain 2"/>
    <property type="match status" value="1"/>
</dbReference>
<sequence>MTTETPDSRSNQTERRRGRPRRDPAQAEARNRLLRSGLEHLTESGYSAIGIDQILRHAGVPKGSFYHYFRDKEAFGLALIEAYQTYFVDLLDSALDDESLGHVDRLRLFVQRATDGMARHDFRRGCLVGNLGQEMPALPESFRAELVAVFADWQRRTARCLSNAKVAGDLPAQADPDALAQFFWIGWEGAILRAKLEQGPEPIRLFADLFFSMLQEGEPNR</sequence>
<dbReference type="PROSITE" id="PS50977">
    <property type="entry name" value="HTH_TETR_2"/>
    <property type="match status" value="1"/>
</dbReference>
<dbReference type="GO" id="GO:0003677">
    <property type="term" value="F:DNA binding"/>
    <property type="evidence" value="ECO:0007669"/>
    <property type="project" value="UniProtKB-UniRule"/>
</dbReference>
<name>A0A1M4MV44_9RHOB</name>
<feature type="domain" description="HTH tetR-type" evidence="6">
    <location>
        <begin position="27"/>
        <end position="87"/>
    </location>
</feature>
<feature type="region of interest" description="Disordered" evidence="5">
    <location>
        <begin position="1"/>
        <end position="27"/>
    </location>
</feature>
<keyword evidence="8" id="KW-1185">Reference proteome</keyword>
<keyword evidence="2 4" id="KW-0238">DNA-binding</keyword>
<evidence type="ECO:0000256" key="3">
    <source>
        <dbReference type="ARBA" id="ARBA00023163"/>
    </source>
</evidence>
<dbReference type="PANTHER" id="PTHR47506">
    <property type="entry name" value="TRANSCRIPTIONAL REGULATORY PROTEIN"/>
    <property type="match status" value="1"/>
</dbReference>
<gene>
    <name evidence="7" type="primary">acuR</name>
    <name evidence="7" type="ORF">KARMA_0275</name>
</gene>
<dbReference type="SUPFAM" id="SSF48498">
    <property type="entry name" value="Tetracyclin repressor-like, C-terminal domain"/>
    <property type="match status" value="1"/>
</dbReference>
<dbReference type="Pfam" id="PF00440">
    <property type="entry name" value="TetR_N"/>
    <property type="match status" value="1"/>
</dbReference>
<evidence type="ECO:0000256" key="1">
    <source>
        <dbReference type="ARBA" id="ARBA00023015"/>
    </source>
</evidence>
<evidence type="ECO:0000259" key="6">
    <source>
        <dbReference type="PROSITE" id="PS50977"/>
    </source>
</evidence>
<keyword evidence="1" id="KW-0805">Transcription regulation</keyword>
<dbReference type="InterPro" id="IPR001647">
    <property type="entry name" value="HTH_TetR"/>
</dbReference>
<dbReference type="InterPro" id="IPR011075">
    <property type="entry name" value="TetR_C"/>
</dbReference>
<dbReference type="EMBL" id="FMJB01000015">
    <property type="protein sequence ID" value="SCM66102.1"/>
    <property type="molecule type" value="Genomic_DNA"/>
</dbReference>
<dbReference type="PANTHER" id="PTHR47506:SF6">
    <property type="entry name" value="HTH-TYPE TRANSCRIPTIONAL REPRESSOR NEMR"/>
    <property type="match status" value="1"/>
</dbReference>
<dbReference type="PRINTS" id="PR00455">
    <property type="entry name" value="HTHTETR"/>
</dbReference>
<protein>
    <submittedName>
        <fullName evidence="7">Transcriptional regulator AcuR</fullName>
    </submittedName>
</protein>
<dbReference type="InterPro" id="IPR009057">
    <property type="entry name" value="Homeodomain-like_sf"/>
</dbReference>
<dbReference type="AlphaFoldDB" id="A0A1M4MV44"/>
<keyword evidence="3" id="KW-0804">Transcription</keyword>
<evidence type="ECO:0000313" key="8">
    <source>
        <dbReference type="Proteomes" id="UP000184085"/>
    </source>
</evidence>
<dbReference type="Pfam" id="PF16925">
    <property type="entry name" value="TetR_C_13"/>
    <property type="match status" value="1"/>
</dbReference>
<organism evidence="7 8">
    <name type="scientific">Donghicola eburneus</name>
    <dbReference type="NCBI Taxonomy" id="393278"/>
    <lineage>
        <taxon>Bacteria</taxon>
        <taxon>Pseudomonadati</taxon>
        <taxon>Pseudomonadota</taxon>
        <taxon>Alphaproteobacteria</taxon>
        <taxon>Rhodobacterales</taxon>
        <taxon>Roseobacteraceae</taxon>
        <taxon>Donghicola</taxon>
    </lineage>
</organism>
<evidence type="ECO:0000256" key="5">
    <source>
        <dbReference type="SAM" id="MobiDB-lite"/>
    </source>
</evidence>
<evidence type="ECO:0000256" key="4">
    <source>
        <dbReference type="PROSITE-ProRule" id="PRU00335"/>
    </source>
</evidence>
<dbReference type="RefSeq" id="WP_072702861.1">
    <property type="nucleotide sequence ID" value="NZ_FMJB01000015.1"/>
</dbReference>
<dbReference type="Proteomes" id="UP000184085">
    <property type="component" value="Unassembled WGS sequence"/>
</dbReference>
<proteinExistence type="predicted"/>
<reference evidence="8" key="1">
    <citation type="submission" date="2016-09" db="EMBL/GenBank/DDBJ databases">
        <authorList>
            <person name="Wibberg D."/>
        </authorList>
    </citation>
    <scope>NUCLEOTIDE SEQUENCE [LARGE SCALE GENOMIC DNA]</scope>
</reference>
<accession>A0A1M4MV44</accession>
<feature type="DNA-binding region" description="H-T-H motif" evidence="4">
    <location>
        <begin position="50"/>
        <end position="69"/>
    </location>
</feature>
<feature type="compositionally biased region" description="Polar residues" evidence="5">
    <location>
        <begin position="1"/>
        <end position="11"/>
    </location>
</feature>
<evidence type="ECO:0000313" key="7">
    <source>
        <dbReference type="EMBL" id="SCM66102.1"/>
    </source>
</evidence>
<dbReference type="InterPro" id="IPR036271">
    <property type="entry name" value="Tet_transcr_reg_TetR-rel_C_sf"/>
</dbReference>
<dbReference type="SUPFAM" id="SSF46689">
    <property type="entry name" value="Homeodomain-like"/>
    <property type="match status" value="1"/>
</dbReference>